<dbReference type="InterPro" id="IPR008928">
    <property type="entry name" value="6-hairpin_glycosidase_sf"/>
</dbReference>
<feature type="active site" evidence="6">
    <location>
        <position position="539"/>
    </location>
</feature>
<protein>
    <recommendedName>
        <fullName evidence="7">Endoglucanase</fullName>
        <ecNumber evidence="7">3.2.1.4</ecNumber>
    </recommendedName>
</protein>
<evidence type="ECO:0000256" key="4">
    <source>
        <dbReference type="ARBA" id="ARBA00023295"/>
    </source>
</evidence>
<gene>
    <name evidence="10" type="ORF">ACK2TP_00940</name>
</gene>
<dbReference type="InterPro" id="IPR012341">
    <property type="entry name" value="6hp_glycosidase-like_sf"/>
</dbReference>
<dbReference type="CDD" id="cd02850">
    <property type="entry name" value="E_set_Cellulase_N"/>
    <property type="match status" value="1"/>
</dbReference>
<keyword evidence="3 6" id="KW-0119">Carbohydrate metabolism</keyword>
<keyword evidence="2 6" id="KW-0378">Hydrolase</keyword>
<dbReference type="Gene3D" id="2.60.40.10">
    <property type="entry name" value="Immunoglobulins"/>
    <property type="match status" value="1"/>
</dbReference>
<dbReference type="InterPro" id="IPR033126">
    <property type="entry name" value="Glyco_hydro_9_Asp/Glu_AS"/>
</dbReference>
<sequence>MPMAANDKSKTEGADGTVPRIVTNQCGYRPAAAKVASVVLAEGAPDRQDFTVESARGEVVLRGTLPAAARDAASGDLVALVDFSAVRTSGTYRIRTADAVSDPVIIAETAYGAALKTAMRAFYGQRCGCKVDLGGGYKHKACHKAGEFGVSSGKSGPVRNSGGWHDAGDYGRYVVNSGISTATLLYAWEMFPAMLQPLKLQIPESGGRVPDFLAEVRWNLQWMLSMQDPADGGVWHKQTSAAFCGFIMPERDDLPSQVIGTGSAPFKSTCATADLAAVAAIAARCYRPYDPKFAESCLVAARAAYKWARENPEVLFKNPPGVTTGEYGDRSSADEMMWAAAELFRTTGEAEFRVAFEAGLPAELRVTTPGWNNLMSFALWAYAMSTGANAALRDRIVSATRDAANALVEHSRTSGFGNTMEATDYVWGSNSVAANHALLLLMADRFQSDPAAREAALANLHYLLGRNCFGVSWVTGVGVRPFQHPHHRPSQADKIAAPWPGLLSGGPNAHGGDSVADKLPKRPPMRMWVDDWQAYSMNEVAINWNAPLVFLLAAANA</sequence>
<dbReference type="Gene3D" id="1.50.10.10">
    <property type="match status" value="1"/>
</dbReference>
<dbReference type="PANTHER" id="PTHR22298">
    <property type="entry name" value="ENDO-1,4-BETA-GLUCANASE"/>
    <property type="match status" value="1"/>
</dbReference>
<dbReference type="EC" id="3.2.1.4" evidence="7"/>
<feature type="domain" description="Cellulase Ig-like" evidence="9">
    <location>
        <begin position="18"/>
        <end position="99"/>
    </location>
</feature>
<feature type="active site" evidence="6">
    <location>
        <position position="530"/>
    </location>
</feature>
<dbReference type="Pfam" id="PF00759">
    <property type="entry name" value="Glyco_hydro_9"/>
    <property type="match status" value="1"/>
</dbReference>
<dbReference type="InterPro" id="IPR013783">
    <property type="entry name" value="Ig-like_fold"/>
</dbReference>
<reference evidence="10 11" key="1">
    <citation type="submission" date="2024-12" db="EMBL/GenBank/DDBJ databases">
        <authorList>
            <person name="Lee Y."/>
        </authorList>
    </citation>
    <scope>NUCLEOTIDE SEQUENCE [LARGE SCALE GENOMIC DNA]</scope>
    <source>
        <strain evidence="10 11">03SUJ4</strain>
    </source>
</reference>
<keyword evidence="11" id="KW-1185">Reference proteome</keyword>
<dbReference type="InterPro" id="IPR014756">
    <property type="entry name" value="Ig_E-set"/>
</dbReference>
<evidence type="ECO:0000256" key="5">
    <source>
        <dbReference type="ARBA" id="ARBA00023326"/>
    </source>
</evidence>
<keyword evidence="5 6" id="KW-0624">Polysaccharide degradation</keyword>
<keyword evidence="7" id="KW-0136">Cellulose degradation</keyword>
<evidence type="ECO:0000259" key="8">
    <source>
        <dbReference type="Pfam" id="PF00759"/>
    </source>
</evidence>
<evidence type="ECO:0000256" key="6">
    <source>
        <dbReference type="PROSITE-ProRule" id="PRU10060"/>
    </source>
</evidence>
<organism evidence="10 11">
    <name type="scientific">Terriglobus aquaticus</name>
    <dbReference type="NCBI Taxonomy" id="940139"/>
    <lineage>
        <taxon>Bacteria</taxon>
        <taxon>Pseudomonadati</taxon>
        <taxon>Acidobacteriota</taxon>
        <taxon>Terriglobia</taxon>
        <taxon>Terriglobales</taxon>
        <taxon>Acidobacteriaceae</taxon>
        <taxon>Terriglobus</taxon>
    </lineage>
</organism>
<dbReference type="GO" id="GO:0016787">
    <property type="term" value="F:hydrolase activity"/>
    <property type="evidence" value="ECO:0007669"/>
    <property type="project" value="UniProtKB-KW"/>
</dbReference>
<evidence type="ECO:0000313" key="11">
    <source>
        <dbReference type="Proteomes" id="UP001634747"/>
    </source>
</evidence>
<accession>A0ABW9KGT9</accession>
<evidence type="ECO:0000313" key="10">
    <source>
        <dbReference type="EMBL" id="MFN2974317.1"/>
    </source>
</evidence>
<dbReference type="InterPro" id="IPR004197">
    <property type="entry name" value="Cellulase_Ig-like"/>
</dbReference>
<comment type="caution">
    <text evidence="10">The sequence shown here is derived from an EMBL/GenBank/DDBJ whole genome shotgun (WGS) entry which is preliminary data.</text>
</comment>
<dbReference type="Pfam" id="PF02927">
    <property type="entry name" value="CelD_N"/>
    <property type="match status" value="1"/>
</dbReference>
<evidence type="ECO:0000256" key="1">
    <source>
        <dbReference type="ARBA" id="ARBA00007072"/>
    </source>
</evidence>
<dbReference type="RefSeq" id="WP_263414116.1">
    <property type="nucleotide sequence ID" value="NZ_BAABBH010000001.1"/>
</dbReference>
<dbReference type="Proteomes" id="UP001634747">
    <property type="component" value="Unassembled WGS sequence"/>
</dbReference>
<evidence type="ECO:0000259" key="9">
    <source>
        <dbReference type="Pfam" id="PF02927"/>
    </source>
</evidence>
<dbReference type="InterPro" id="IPR001701">
    <property type="entry name" value="Glyco_hydro_9"/>
</dbReference>
<dbReference type="SUPFAM" id="SSF81296">
    <property type="entry name" value="E set domains"/>
    <property type="match status" value="1"/>
</dbReference>
<evidence type="ECO:0000256" key="2">
    <source>
        <dbReference type="ARBA" id="ARBA00022801"/>
    </source>
</evidence>
<comment type="similarity">
    <text evidence="1 6 7">Belongs to the glycosyl hydrolase 9 (cellulase E) family.</text>
</comment>
<proteinExistence type="inferred from homology"/>
<feature type="domain" description="Glycoside hydrolase family 9" evidence="8">
    <location>
        <begin position="111"/>
        <end position="552"/>
    </location>
</feature>
<name>A0ABW9KGT9_9BACT</name>
<dbReference type="SUPFAM" id="SSF48208">
    <property type="entry name" value="Six-hairpin glycosidases"/>
    <property type="match status" value="1"/>
</dbReference>
<dbReference type="EMBL" id="JBJYXY010000001">
    <property type="protein sequence ID" value="MFN2974317.1"/>
    <property type="molecule type" value="Genomic_DNA"/>
</dbReference>
<dbReference type="PROSITE" id="PS00698">
    <property type="entry name" value="GH9_3"/>
    <property type="match status" value="1"/>
</dbReference>
<keyword evidence="4 6" id="KW-0326">Glycosidase</keyword>
<evidence type="ECO:0000256" key="3">
    <source>
        <dbReference type="ARBA" id="ARBA00023277"/>
    </source>
</evidence>
<evidence type="ECO:0000256" key="7">
    <source>
        <dbReference type="RuleBase" id="RU361166"/>
    </source>
</evidence>
<comment type="catalytic activity">
    <reaction evidence="7">
        <text>Endohydrolysis of (1-&gt;4)-beta-D-glucosidic linkages in cellulose, lichenin and cereal beta-D-glucans.</text>
        <dbReference type="EC" id="3.2.1.4"/>
    </reaction>
</comment>